<protein>
    <submittedName>
        <fullName evidence="1">Uncharacterized protein</fullName>
    </submittedName>
</protein>
<gene>
    <name evidence="1" type="ORF">O6H91_11G001800</name>
</gene>
<accession>A0ACC2C5M4</accession>
<keyword evidence="2" id="KW-1185">Reference proteome</keyword>
<sequence length="424" mass="46506">MASSTEGAPQTVASDGKSNGVAVETPPTLQVSKRLEKFQTSIFTQTTGLAIKYQALNLGQGFPDFDGPDFIKEAAIEAIKTVGKNQYARGYGIPDLNRAIAARFKKDSGLDVDPETEVTVTTGCTEALSATMLGLLNPGDEVILFAPFFDVYEQLLAMVGATIKFVTLRPPDFSVPEKELREAFSSKTRAILVNTPHNPTGKVFSRKELELIASLCIKNNALAFTDEVYSKLIFRGEHISIATLDGMYERTVTMNSMAKTFSLTGWKVGWAIAPPQLSWGLRIAHSNLTFSTSTPLQWGAVAALQAPDAYYVDLAQNYKRRKDYLVENLSSIGFKVYEPHGTYFVMADHTPFGFDDDTAFVGHLIKNVGVAAIPPSGFYENASDGKHLVRFAFCKDDETLRKAVERMKIHLKPTSLKSTNDSAN</sequence>
<organism evidence="1 2">
    <name type="scientific">Diphasiastrum complanatum</name>
    <name type="common">Issler's clubmoss</name>
    <name type="synonym">Lycopodium complanatum</name>
    <dbReference type="NCBI Taxonomy" id="34168"/>
    <lineage>
        <taxon>Eukaryota</taxon>
        <taxon>Viridiplantae</taxon>
        <taxon>Streptophyta</taxon>
        <taxon>Embryophyta</taxon>
        <taxon>Tracheophyta</taxon>
        <taxon>Lycopodiopsida</taxon>
        <taxon>Lycopodiales</taxon>
        <taxon>Lycopodiaceae</taxon>
        <taxon>Lycopodioideae</taxon>
        <taxon>Diphasiastrum</taxon>
    </lineage>
</organism>
<evidence type="ECO:0000313" key="2">
    <source>
        <dbReference type="Proteomes" id="UP001162992"/>
    </source>
</evidence>
<dbReference type="EMBL" id="CM055102">
    <property type="protein sequence ID" value="KAJ7537328.1"/>
    <property type="molecule type" value="Genomic_DNA"/>
</dbReference>
<reference evidence="2" key="1">
    <citation type="journal article" date="2024" name="Proc. Natl. Acad. Sci. U.S.A.">
        <title>Extraordinary preservation of gene collinearity over three hundred million years revealed in homosporous lycophytes.</title>
        <authorList>
            <person name="Li C."/>
            <person name="Wickell D."/>
            <person name="Kuo L.Y."/>
            <person name="Chen X."/>
            <person name="Nie B."/>
            <person name="Liao X."/>
            <person name="Peng D."/>
            <person name="Ji J."/>
            <person name="Jenkins J."/>
            <person name="Williams M."/>
            <person name="Shu S."/>
            <person name="Plott C."/>
            <person name="Barry K."/>
            <person name="Rajasekar S."/>
            <person name="Grimwood J."/>
            <person name="Han X."/>
            <person name="Sun S."/>
            <person name="Hou Z."/>
            <person name="He W."/>
            <person name="Dai G."/>
            <person name="Sun C."/>
            <person name="Schmutz J."/>
            <person name="Leebens-Mack J.H."/>
            <person name="Li F.W."/>
            <person name="Wang L."/>
        </authorList>
    </citation>
    <scope>NUCLEOTIDE SEQUENCE [LARGE SCALE GENOMIC DNA]</scope>
    <source>
        <strain evidence="2">cv. PW_Plant_1</strain>
    </source>
</reference>
<dbReference type="Proteomes" id="UP001162992">
    <property type="component" value="Chromosome 11"/>
</dbReference>
<comment type="caution">
    <text evidence="1">The sequence shown here is derived from an EMBL/GenBank/DDBJ whole genome shotgun (WGS) entry which is preliminary data.</text>
</comment>
<evidence type="ECO:0000313" key="1">
    <source>
        <dbReference type="EMBL" id="KAJ7537328.1"/>
    </source>
</evidence>
<proteinExistence type="predicted"/>
<name>A0ACC2C5M4_DIPCM</name>